<dbReference type="InterPro" id="IPR003673">
    <property type="entry name" value="CoA-Trfase_fam_III"/>
</dbReference>
<dbReference type="GO" id="GO:0016740">
    <property type="term" value="F:transferase activity"/>
    <property type="evidence" value="ECO:0007669"/>
    <property type="project" value="UniProtKB-KW"/>
</dbReference>
<dbReference type="PANTHER" id="PTHR48228">
    <property type="entry name" value="SUCCINYL-COA--D-CITRAMALATE COA-TRANSFERASE"/>
    <property type="match status" value="1"/>
</dbReference>
<accession>A0A1H9X997</accession>
<evidence type="ECO:0000313" key="1">
    <source>
        <dbReference type="EMBL" id="SES42756.1"/>
    </source>
</evidence>
<proteinExistence type="predicted"/>
<sequence>MTANEACADEPAAGPLTGVRILSTAVNVPGPVAVARLVALGAEAVKVEPPDGDPLEAASPAWYEELSAGQQVVRLDLKDPAGRDRLEQLLAAADALITSSRARALERLGLGWEALHARHPGLCHVAVVGHPAPADDLPGHDLTYQAALGLLGSGAPGDEPRMPVVLLADLAGAERAVTEALAALLARGTTGTGSRCEVALSDAAETMAAPLRHGLTVPGGALGGGHPAYRLYAARHGHVAVACLEPHFLTRLLELLEVTDDAGDLVERLAGVFGTRTASEWEAWGREHDLPLAEVRRGERLGHLRH</sequence>
<organism evidence="1 2">
    <name type="scientific">Pedococcus cremeus</name>
    <dbReference type="NCBI Taxonomy" id="587636"/>
    <lineage>
        <taxon>Bacteria</taxon>
        <taxon>Bacillati</taxon>
        <taxon>Actinomycetota</taxon>
        <taxon>Actinomycetes</taxon>
        <taxon>Micrococcales</taxon>
        <taxon>Intrasporangiaceae</taxon>
        <taxon>Pedococcus</taxon>
    </lineage>
</organism>
<reference evidence="2" key="1">
    <citation type="submission" date="2016-10" db="EMBL/GenBank/DDBJ databases">
        <authorList>
            <person name="Varghese N."/>
            <person name="Submissions S."/>
        </authorList>
    </citation>
    <scope>NUCLEOTIDE SEQUENCE [LARGE SCALE GENOMIC DNA]</scope>
    <source>
        <strain evidence="2">CGMCC 1.6963</strain>
    </source>
</reference>
<keyword evidence="2" id="KW-1185">Reference proteome</keyword>
<evidence type="ECO:0000313" key="2">
    <source>
        <dbReference type="Proteomes" id="UP000199019"/>
    </source>
</evidence>
<dbReference type="SUPFAM" id="SSF89796">
    <property type="entry name" value="CoA-transferase family III (CaiB/BaiF)"/>
    <property type="match status" value="1"/>
</dbReference>
<dbReference type="AlphaFoldDB" id="A0A1H9X997"/>
<dbReference type="Gene3D" id="3.40.50.10540">
    <property type="entry name" value="Crotonobetainyl-coa:carnitine coa-transferase, domain 1"/>
    <property type="match status" value="1"/>
</dbReference>
<keyword evidence="1" id="KW-0808">Transferase</keyword>
<dbReference type="Gene3D" id="3.30.1540.10">
    <property type="entry name" value="formyl-coa transferase, domain 3"/>
    <property type="match status" value="1"/>
</dbReference>
<dbReference type="Pfam" id="PF02515">
    <property type="entry name" value="CoA_transf_3"/>
    <property type="match status" value="1"/>
</dbReference>
<name>A0A1H9X997_9MICO</name>
<protein>
    <submittedName>
        <fullName evidence="1">Crotonobetainyl-CoA:carnitine CoA-transferase CaiB</fullName>
    </submittedName>
</protein>
<dbReference type="InterPro" id="IPR050509">
    <property type="entry name" value="CoA-transferase_III"/>
</dbReference>
<dbReference type="OrthoDB" id="9797653at2"/>
<dbReference type="STRING" id="587636.SAMN05216199_3534"/>
<dbReference type="EMBL" id="FOHB01000007">
    <property type="protein sequence ID" value="SES42756.1"/>
    <property type="molecule type" value="Genomic_DNA"/>
</dbReference>
<dbReference type="Proteomes" id="UP000199019">
    <property type="component" value="Unassembled WGS sequence"/>
</dbReference>
<dbReference type="RefSeq" id="WP_091761181.1">
    <property type="nucleotide sequence ID" value="NZ_FOHB01000007.1"/>
</dbReference>
<dbReference type="PANTHER" id="PTHR48228:SF5">
    <property type="entry name" value="ALPHA-METHYLACYL-COA RACEMASE"/>
    <property type="match status" value="1"/>
</dbReference>
<dbReference type="InterPro" id="IPR044855">
    <property type="entry name" value="CoA-Trfase_III_dom3_sf"/>
</dbReference>
<dbReference type="InterPro" id="IPR023606">
    <property type="entry name" value="CoA-Trfase_III_dom_1_sf"/>
</dbReference>
<gene>
    <name evidence="1" type="ORF">SAMN05216199_3534</name>
</gene>